<accession>A0A810PPA7</accession>
<dbReference type="InterPro" id="IPR035985">
    <property type="entry name" value="Ubiquitin-activating_enz"/>
</dbReference>
<sequence>MNDIFLRTRMLLGDDAMDRLASSHVAVFGLGGVGSYAVEALARSGVGELTLVDRDTLSPSNINRQLYALHSTVGQPKAEVAARRCLDINPALRVHTLCETYDADHREAFFTAKYDFIVDAIDLVSCKLDLISQALARGIPIISALGTGNKLDPSLLCVSDISKTSGCPLARVMRRELKDRGIRHLPVVFSPEQPAETRQLDTPDPGRRSVPASVSWVPSCAGLMLGGYVVRQLCAEKEAEV</sequence>
<dbReference type="Pfam" id="PF00899">
    <property type="entry name" value="ThiF"/>
    <property type="match status" value="1"/>
</dbReference>
<dbReference type="InterPro" id="IPR045886">
    <property type="entry name" value="ThiF/MoeB/HesA"/>
</dbReference>
<proteinExistence type="predicted"/>
<keyword evidence="3" id="KW-1185">Reference proteome</keyword>
<dbReference type="Proteomes" id="UP000681343">
    <property type="component" value="Chromosome"/>
</dbReference>
<dbReference type="GO" id="GO:0061503">
    <property type="term" value="F:tRNA threonylcarbamoyladenosine dehydratase"/>
    <property type="evidence" value="ECO:0007669"/>
    <property type="project" value="TreeGrafter"/>
</dbReference>
<dbReference type="SUPFAM" id="SSF69572">
    <property type="entry name" value="Activating enzymes of the ubiquitin-like proteins"/>
    <property type="match status" value="1"/>
</dbReference>
<evidence type="ECO:0000313" key="2">
    <source>
        <dbReference type="EMBL" id="BCK78568.1"/>
    </source>
</evidence>
<dbReference type="AlphaFoldDB" id="A0A810PPA7"/>
<dbReference type="InterPro" id="IPR000594">
    <property type="entry name" value="ThiF_NAD_FAD-bd"/>
</dbReference>
<protein>
    <submittedName>
        <fullName evidence="2">tRNA cyclic N6-threonylcarbamoyladenosine(37) synthase TcdA</fullName>
    </submittedName>
</protein>
<reference evidence="2" key="1">
    <citation type="submission" date="2020-09" db="EMBL/GenBank/DDBJ databases">
        <title>New species isolated from human feces.</title>
        <authorList>
            <person name="Kitahara M."/>
            <person name="Shigeno Y."/>
            <person name="Shime M."/>
            <person name="Matsumoto Y."/>
            <person name="Nakamura S."/>
            <person name="Motooka D."/>
            <person name="Fukuoka S."/>
            <person name="Nishikawa H."/>
            <person name="Benno Y."/>
        </authorList>
    </citation>
    <scope>NUCLEOTIDE SEQUENCE</scope>
    <source>
        <strain evidence="2">MM35</strain>
    </source>
</reference>
<dbReference type="PANTHER" id="PTHR43267">
    <property type="entry name" value="TRNA THREONYLCARBAMOYLADENOSINE DEHYDRATASE"/>
    <property type="match status" value="1"/>
</dbReference>
<gene>
    <name evidence="2" type="ORF">MM35RIKEN_07600</name>
</gene>
<feature type="domain" description="THIF-type NAD/FAD binding fold" evidence="1">
    <location>
        <begin position="9"/>
        <end position="167"/>
    </location>
</feature>
<dbReference type="Gene3D" id="3.40.50.720">
    <property type="entry name" value="NAD(P)-binding Rossmann-like Domain"/>
    <property type="match status" value="1"/>
</dbReference>
<dbReference type="GO" id="GO:0008641">
    <property type="term" value="F:ubiquitin-like modifier activating enzyme activity"/>
    <property type="evidence" value="ECO:0007669"/>
    <property type="project" value="InterPro"/>
</dbReference>
<dbReference type="KEGG" id="vfa:MM35RIKEN_07600"/>
<evidence type="ECO:0000313" key="3">
    <source>
        <dbReference type="Proteomes" id="UP000681343"/>
    </source>
</evidence>
<dbReference type="CDD" id="cd00755">
    <property type="entry name" value="YgdL_like"/>
    <property type="match status" value="1"/>
</dbReference>
<dbReference type="EMBL" id="AP023415">
    <property type="protein sequence ID" value="BCK78568.1"/>
    <property type="molecule type" value="Genomic_DNA"/>
</dbReference>
<dbReference type="GO" id="GO:0061504">
    <property type="term" value="P:cyclic threonylcarbamoyladenosine biosynthetic process"/>
    <property type="evidence" value="ECO:0007669"/>
    <property type="project" value="TreeGrafter"/>
</dbReference>
<organism evidence="2 3">
    <name type="scientific">Vescimonas fastidiosa</name>
    <dbReference type="NCBI Taxonomy" id="2714353"/>
    <lineage>
        <taxon>Bacteria</taxon>
        <taxon>Bacillati</taxon>
        <taxon>Bacillota</taxon>
        <taxon>Clostridia</taxon>
        <taxon>Eubacteriales</taxon>
        <taxon>Oscillospiraceae</taxon>
        <taxon>Vescimonas</taxon>
    </lineage>
</organism>
<dbReference type="PANTHER" id="PTHR43267:SF1">
    <property type="entry name" value="TRNA THREONYLCARBAMOYLADENOSINE DEHYDRATASE"/>
    <property type="match status" value="1"/>
</dbReference>
<dbReference type="RefSeq" id="WP_212819467.1">
    <property type="nucleotide sequence ID" value="NZ_AP023415.1"/>
</dbReference>
<name>A0A810PPA7_9FIRM</name>
<evidence type="ECO:0000259" key="1">
    <source>
        <dbReference type="Pfam" id="PF00899"/>
    </source>
</evidence>